<feature type="disulfide bond" evidence="5">
    <location>
        <begin position="142"/>
        <end position="203"/>
    </location>
</feature>
<feature type="disulfide bond" evidence="5">
    <location>
        <begin position="349"/>
        <end position="410"/>
    </location>
</feature>
<feature type="domain" description="SRCR" evidence="6">
    <location>
        <begin position="206"/>
        <end position="306"/>
    </location>
</feature>
<evidence type="ECO:0000256" key="5">
    <source>
        <dbReference type="PROSITE-ProRule" id="PRU00196"/>
    </source>
</evidence>
<feature type="domain" description="SRCR" evidence="6">
    <location>
        <begin position="413"/>
        <end position="513"/>
    </location>
</feature>
<feature type="domain" description="SRCR" evidence="6">
    <location>
        <begin position="311"/>
        <end position="411"/>
    </location>
</feature>
<feature type="disulfide bond" evidence="5">
    <location>
        <begin position="231"/>
        <end position="295"/>
    </location>
</feature>
<evidence type="ECO:0000256" key="1">
    <source>
        <dbReference type="ARBA" id="ARBA00022729"/>
    </source>
</evidence>
<keyword evidence="1" id="KW-0732">Signal</keyword>
<keyword evidence="4" id="KW-0325">Glycoprotein</keyword>
<gene>
    <name evidence="7" type="ORF">COCON_G00020830</name>
</gene>
<dbReference type="InterPro" id="IPR001190">
    <property type="entry name" value="SRCR"/>
</dbReference>
<feature type="disulfide bond" evidence="5">
    <location>
        <begin position="380"/>
        <end position="390"/>
    </location>
</feature>
<dbReference type="Proteomes" id="UP001152803">
    <property type="component" value="Unassembled WGS sequence"/>
</dbReference>
<dbReference type="FunFam" id="3.10.250.10:FF:000013">
    <property type="entry name" value="CD163 molecule like 1"/>
    <property type="match status" value="3"/>
</dbReference>
<feature type="disulfide bond" evidence="5">
    <location>
        <begin position="556"/>
        <end position="617"/>
    </location>
</feature>
<feature type="disulfide bond" evidence="5">
    <location>
        <begin position="275"/>
        <end position="285"/>
    </location>
</feature>
<feature type="non-terminal residue" evidence="7">
    <location>
        <position position="1"/>
    </location>
</feature>
<dbReference type="SUPFAM" id="SSF56487">
    <property type="entry name" value="SRCR-like"/>
    <property type="match status" value="6"/>
</dbReference>
<feature type="disulfide bond" evidence="5">
    <location>
        <begin position="336"/>
        <end position="400"/>
    </location>
</feature>
<proteinExistence type="predicted"/>
<dbReference type="PRINTS" id="PR00258">
    <property type="entry name" value="SPERACTRCPTR"/>
</dbReference>
<evidence type="ECO:0000313" key="8">
    <source>
        <dbReference type="Proteomes" id="UP001152803"/>
    </source>
</evidence>
<feature type="disulfide bond" evidence="5">
    <location>
        <begin position="173"/>
        <end position="183"/>
    </location>
</feature>
<dbReference type="PANTHER" id="PTHR19331:SF487">
    <property type="entry name" value="SOLUBLE SCAVENGER RECEPTOR CYSTEINE-RICH DOMAIN-CONTAINING PROTEIN SSC5D"/>
    <property type="match status" value="1"/>
</dbReference>
<dbReference type="PROSITE" id="PS00420">
    <property type="entry name" value="SRCR_1"/>
    <property type="match status" value="3"/>
</dbReference>
<feature type="disulfide bond" evidence="5">
    <location>
        <begin position="68"/>
        <end position="78"/>
    </location>
</feature>
<accession>A0A9Q1DWT6</accession>
<dbReference type="EMBL" id="JAFJMO010000002">
    <property type="protein sequence ID" value="KAJ8283233.1"/>
    <property type="molecule type" value="Genomic_DNA"/>
</dbReference>
<organism evidence="7 8">
    <name type="scientific">Conger conger</name>
    <name type="common">Conger eel</name>
    <name type="synonym">Muraena conger</name>
    <dbReference type="NCBI Taxonomy" id="82655"/>
    <lineage>
        <taxon>Eukaryota</taxon>
        <taxon>Metazoa</taxon>
        <taxon>Chordata</taxon>
        <taxon>Craniata</taxon>
        <taxon>Vertebrata</taxon>
        <taxon>Euteleostomi</taxon>
        <taxon>Actinopterygii</taxon>
        <taxon>Neopterygii</taxon>
        <taxon>Teleostei</taxon>
        <taxon>Anguilliformes</taxon>
        <taxon>Congridae</taxon>
        <taxon>Conger</taxon>
    </lineage>
</organism>
<feature type="disulfide bond" evidence="5">
    <location>
        <begin position="244"/>
        <end position="305"/>
    </location>
</feature>
<reference evidence="7" key="1">
    <citation type="journal article" date="2023" name="Science">
        <title>Genome structures resolve the early diversification of teleost fishes.</title>
        <authorList>
            <person name="Parey E."/>
            <person name="Louis A."/>
            <person name="Montfort J."/>
            <person name="Bouchez O."/>
            <person name="Roques C."/>
            <person name="Iampietro C."/>
            <person name="Lluch J."/>
            <person name="Castinel A."/>
            <person name="Donnadieu C."/>
            <person name="Desvignes T."/>
            <person name="Floi Bucao C."/>
            <person name="Jouanno E."/>
            <person name="Wen M."/>
            <person name="Mejri S."/>
            <person name="Dirks R."/>
            <person name="Jansen H."/>
            <person name="Henkel C."/>
            <person name="Chen W.J."/>
            <person name="Zahm M."/>
            <person name="Cabau C."/>
            <person name="Klopp C."/>
            <person name="Thompson A.W."/>
            <person name="Robinson-Rechavi M."/>
            <person name="Braasch I."/>
            <person name="Lecointre G."/>
            <person name="Bobe J."/>
            <person name="Postlethwait J.H."/>
            <person name="Berthelot C."/>
            <person name="Roest Crollius H."/>
            <person name="Guiguen Y."/>
        </authorList>
    </citation>
    <scope>NUCLEOTIDE SEQUENCE</scope>
    <source>
        <strain evidence="7">Concon-B</strain>
    </source>
</reference>
<evidence type="ECO:0000256" key="3">
    <source>
        <dbReference type="ARBA" id="ARBA00023157"/>
    </source>
</evidence>
<feature type="disulfide bond" evidence="5">
    <location>
        <begin position="482"/>
        <end position="492"/>
    </location>
</feature>
<keyword evidence="8" id="KW-1185">Reference proteome</keyword>
<comment type="caution">
    <text evidence="7">The sequence shown here is derived from an EMBL/GenBank/DDBJ whole genome shotgun (WGS) entry which is preliminary data.</text>
</comment>
<feature type="domain" description="SRCR" evidence="6">
    <location>
        <begin position="1"/>
        <end position="99"/>
    </location>
</feature>
<dbReference type="Gene3D" id="3.10.250.10">
    <property type="entry name" value="SRCR-like domain"/>
    <property type="match status" value="6"/>
</dbReference>
<feature type="disulfide bond" evidence="5">
    <location>
        <begin position="24"/>
        <end position="88"/>
    </location>
</feature>
<feature type="disulfide bond" evidence="5">
    <location>
        <begin position="37"/>
        <end position="98"/>
    </location>
</feature>
<evidence type="ECO:0000256" key="4">
    <source>
        <dbReference type="ARBA" id="ARBA00023180"/>
    </source>
</evidence>
<feature type="domain" description="SRCR" evidence="6">
    <location>
        <begin position="104"/>
        <end position="204"/>
    </location>
</feature>
<dbReference type="InterPro" id="IPR036772">
    <property type="entry name" value="SRCR-like_dom_sf"/>
</dbReference>
<dbReference type="FunFam" id="3.10.250.10:FF:000006">
    <property type="entry name" value="neurotrypsin isoform X2"/>
    <property type="match status" value="3"/>
</dbReference>
<feature type="disulfide bond" evidence="5">
    <location>
        <begin position="543"/>
        <end position="607"/>
    </location>
</feature>
<sequence length="619" mass="65314">LVGGTDLCSGRVEVHHGSSWGTVCDADFDQQDAEVVCRELGCGAPKELRGAAAFGQGEGQVWAEEIQCRGNESQINFCPKAPSQNQPCSHGNDVSLVCSGREDVRLVNGSSPCAGRVEVYHRGEWGTVCDDGWDMRDAGVVCRQLGCGDAVDALGEAHFGPGSGRIWMGVVFCSGSESSLKQCESLGWGEHSCNHGEDAGVICSEVRLVGGTDLCSGRVEVHHRSSWGTVCDADFDQQDAEVVCRELDCGTPKELRGVAAFGQGEGQVWAEEIQCRGNESQINFCPTAPSQNQPCTHGNDVSLVCSGREDVRLVNGSSPCAGRVEVYHQREWGTVCDDGWDMRDAGVVCRQLGCGDAVDALGEAHFGSGSGRIWMGVVFCSGSESSLKQCGSRGWGKHLCDHGEDAGVICSEVRLVGGTDLCSGRVEVHHGSSWGTVCDADFDQQDAEVVCRELGCGAPKELHGAAAFGQGEGQVWAEEIQCRGNESQINFCPTAPSQNQPCSHGNDVGLVCSGREDVRLVNGSSPCAGRVEVYHRGEWGTVCDDRWDMSDAGVVCRQLGCGNAVDALGEGHFGPGSGRIWMGAVSCSGSESSLKQCGSPGWGKHSCNQSEDAGVICSG</sequence>
<dbReference type="Pfam" id="PF00530">
    <property type="entry name" value="SRCR"/>
    <property type="match status" value="6"/>
</dbReference>
<evidence type="ECO:0000259" key="6">
    <source>
        <dbReference type="PROSITE" id="PS50287"/>
    </source>
</evidence>
<dbReference type="PROSITE" id="PS50287">
    <property type="entry name" value="SRCR_2"/>
    <property type="match status" value="6"/>
</dbReference>
<dbReference type="GO" id="GO:0016020">
    <property type="term" value="C:membrane"/>
    <property type="evidence" value="ECO:0007669"/>
    <property type="project" value="InterPro"/>
</dbReference>
<evidence type="ECO:0000256" key="2">
    <source>
        <dbReference type="ARBA" id="ARBA00022737"/>
    </source>
</evidence>
<feature type="disulfide bond" evidence="5">
    <location>
        <begin position="129"/>
        <end position="193"/>
    </location>
</feature>
<dbReference type="AlphaFoldDB" id="A0A9Q1DWT6"/>
<feature type="disulfide bond" evidence="5">
    <location>
        <begin position="587"/>
        <end position="597"/>
    </location>
</feature>
<evidence type="ECO:0000313" key="7">
    <source>
        <dbReference type="EMBL" id="KAJ8283233.1"/>
    </source>
</evidence>
<feature type="disulfide bond" evidence="5">
    <location>
        <begin position="438"/>
        <end position="502"/>
    </location>
</feature>
<dbReference type="PANTHER" id="PTHR19331">
    <property type="entry name" value="SCAVENGER RECEPTOR DOMAIN-CONTAINING"/>
    <property type="match status" value="1"/>
</dbReference>
<protein>
    <recommendedName>
        <fullName evidence="6">SRCR domain-containing protein</fullName>
    </recommendedName>
</protein>
<keyword evidence="3 5" id="KW-1015">Disulfide bond</keyword>
<name>A0A9Q1DWT6_CONCO</name>
<dbReference type="OrthoDB" id="536948at2759"/>
<dbReference type="SMART" id="SM00202">
    <property type="entry name" value="SR"/>
    <property type="match status" value="6"/>
</dbReference>
<feature type="domain" description="SRCR" evidence="6">
    <location>
        <begin position="518"/>
        <end position="618"/>
    </location>
</feature>
<keyword evidence="2" id="KW-0677">Repeat</keyword>
<feature type="disulfide bond" evidence="5">
    <location>
        <begin position="451"/>
        <end position="512"/>
    </location>
</feature>